<dbReference type="AlphaFoldDB" id="A0A0C3BRC1"/>
<feature type="region of interest" description="Disordered" evidence="1">
    <location>
        <begin position="1"/>
        <end position="34"/>
    </location>
</feature>
<evidence type="ECO:0000256" key="1">
    <source>
        <dbReference type="SAM" id="MobiDB-lite"/>
    </source>
</evidence>
<name>A0A0C3BRC1_PILCF</name>
<keyword evidence="3" id="KW-1185">Reference proteome</keyword>
<proteinExistence type="predicted"/>
<dbReference type="Proteomes" id="UP000054166">
    <property type="component" value="Unassembled WGS sequence"/>
</dbReference>
<feature type="compositionally biased region" description="Polar residues" evidence="1">
    <location>
        <begin position="20"/>
        <end position="31"/>
    </location>
</feature>
<protein>
    <submittedName>
        <fullName evidence="2">Uncharacterized protein</fullName>
    </submittedName>
</protein>
<accession>A0A0C3BRC1</accession>
<organism evidence="2 3">
    <name type="scientific">Piloderma croceum (strain F 1598)</name>
    <dbReference type="NCBI Taxonomy" id="765440"/>
    <lineage>
        <taxon>Eukaryota</taxon>
        <taxon>Fungi</taxon>
        <taxon>Dikarya</taxon>
        <taxon>Basidiomycota</taxon>
        <taxon>Agaricomycotina</taxon>
        <taxon>Agaricomycetes</taxon>
        <taxon>Agaricomycetidae</taxon>
        <taxon>Atheliales</taxon>
        <taxon>Atheliaceae</taxon>
        <taxon>Piloderma</taxon>
    </lineage>
</organism>
<reference evidence="2 3" key="1">
    <citation type="submission" date="2014-04" db="EMBL/GenBank/DDBJ databases">
        <authorList>
            <consortium name="DOE Joint Genome Institute"/>
            <person name="Kuo A."/>
            <person name="Tarkka M."/>
            <person name="Buscot F."/>
            <person name="Kohler A."/>
            <person name="Nagy L.G."/>
            <person name="Floudas D."/>
            <person name="Copeland A."/>
            <person name="Barry K.W."/>
            <person name="Cichocki N."/>
            <person name="Veneault-Fourrey C."/>
            <person name="LaButti K."/>
            <person name="Lindquist E.A."/>
            <person name="Lipzen A."/>
            <person name="Lundell T."/>
            <person name="Morin E."/>
            <person name="Murat C."/>
            <person name="Sun H."/>
            <person name="Tunlid A."/>
            <person name="Henrissat B."/>
            <person name="Grigoriev I.V."/>
            <person name="Hibbett D.S."/>
            <person name="Martin F."/>
            <person name="Nordberg H.P."/>
            <person name="Cantor M.N."/>
            <person name="Hua S.X."/>
        </authorList>
    </citation>
    <scope>NUCLEOTIDE SEQUENCE [LARGE SCALE GENOMIC DNA]</scope>
    <source>
        <strain evidence="2 3">F 1598</strain>
    </source>
</reference>
<sequence length="135" mass="15729">MEGGGGTSTEIIKQAKEHTPSNQEQPGMTSQEFEKNKNRVRLEYLYVRVIEDELAGCRVIFRDKRWARQDMPVCRKKATYFEEKCLRIAEFWIFQGVLRLQISCKSFYRRSKLSALSRAIPMGCLFRVTLCTPVV</sequence>
<gene>
    <name evidence="2" type="ORF">PILCRDRAFT_84846</name>
</gene>
<dbReference type="EMBL" id="KN832975">
    <property type="protein sequence ID" value="KIM89033.1"/>
    <property type="molecule type" value="Genomic_DNA"/>
</dbReference>
<evidence type="ECO:0000313" key="2">
    <source>
        <dbReference type="EMBL" id="KIM89033.1"/>
    </source>
</evidence>
<dbReference type="HOGENOM" id="CLU_1886524_0_0_1"/>
<evidence type="ECO:0000313" key="3">
    <source>
        <dbReference type="Proteomes" id="UP000054166"/>
    </source>
</evidence>
<reference evidence="3" key="2">
    <citation type="submission" date="2015-01" db="EMBL/GenBank/DDBJ databases">
        <title>Evolutionary Origins and Diversification of the Mycorrhizal Mutualists.</title>
        <authorList>
            <consortium name="DOE Joint Genome Institute"/>
            <consortium name="Mycorrhizal Genomics Consortium"/>
            <person name="Kohler A."/>
            <person name="Kuo A."/>
            <person name="Nagy L.G."/>
            <person name="Floudas D."/>
            <person name="Copeland A."/>
            <person name="Barry K.W."/>
            <person name="Cichocki N."/>
            <person name="Veneault-Fourrey C."/>
            <person name="LaButti K."/>
            <person name="Lindquist E.A."/>
            <person name="Lipzen A."/>
            <person name="Lundell T."/>
            <person name="Morin E."/>
            <person name="Murat C."/>
            <person name="Riley R."/>
            <person name="Ohm R."/>
            <person name="Sun H."/>
            <person name="Tunlid A."/>
            <person name="Henrissat B."/>
            <person name="Grigoriev I.V."/>
            <person name="Hibbett D.S."/>
            <person name="Martin F."/>
        </authorList>
    </citation>
    <scope>NUCLEOTIDE SEQUENCE [LARGE SCALE GENOMIC DNA]</scope>
    <source>
        <strain evidence="3">F 1598</strain>
    </source>
</reference>
<dbReference type="InParanoid" id="A0A0C3BRC1"/>